<dbReference type="AlphaFoldDB" id="A0A1M5BTT9"/>
<dbReference type="PANTHER" id="PTHR40590:SF1">
    <property type="entry name" value="CYTOPLASMIC PROTEIN"/>
    <property type="match status" value="1"/>
</dbReference>
<dbReference type="PANTHER" id="PTHR40590">
    <property type="entry name" value="CYTOPLASMIC PROTEIN-RELATED"/>
    <property type="match status" value="1"/>
</dbReference>
<keyword evidence="2" id="KW-1185">Reference proteome</keyword>
<sequence>MKLLIRLLWVVGAVAYAQTPVEKSLLWEISGNGLAKKSYLYGTFHVNEKISYHLPDDFYTHLLNADIVSNESNPETWNSIFDLLYNSMARTLKDSKNPFDLEPITQKQLIQLFNTRNFLKEMSSVNNGPKSDYEENTVLDMFIFQTAKKHGKKIVGLEDAKKSVINLIQTTRAELEKQMKAMEDGGTTVEARRNALNKLLKGRTEEAALKDFYRDKDIVMLDSLSKLSATPGNHKAMIIDRNYIMTRSIDSLARQGSLFSAVGAAHLAGKEGILQLLRNKGYSVNPVNSTTTQAGRDRKKSLENLVVPPVVKTVKTSDGLFQYPELEMTIEIETMVSSLDLANGAFLNMNRIPLNNFLQKRKNYLHPQAIDSLTFEFVPGDIQEKKQSTVGAITRYDLLSKLKNGNFQRYRIYLTPLEAISISLSGVGDYAQKMEGRIFNTIQLPSLPAGWKTKTPVNGGFQVQLPAYCATYSDSENAKGPLLWQAYDTTDQSYYLVVEKQLGESFTSTNGWFLHSRLHNEFYMQQKLPEIAQFTDYTKTTFESFTQNEHHNYRLKSVVHGDKCYLLIAVDAPEAQARKFFSSFTLAPFTPEKTTVYHSKKGKFTIEIPEKVNDAAIHGLNFASAVFNNLVGDEEDDFYGGDTFTSRNGHALEISETTFDRYESWLPADSLKTKLLNRFTREFKPRTFKYELQETEWNNYVPTYEPQEVVLHDFSYNPTTQTAVFDALVAAPHALHAEKIRVITTPERQLTLKTMVPYPYAQNLPFVEKAFSSFTLDPSDKPLPPNDRLQLFFDEVKSETDSIRNQALDDMDGLTLTDSDAARWIQWMQSYAFSNDEEIYKDQAYELLRGLKAPEILPFLEQAYRNPKAYSSERMTILDVMSENPTPAVYEKIAELMAFDLPLPDNAERIEEVFNTFKNYPDASAVLYPGILKHYAIDEYKAPLIDWCAHLLHLKKIDPKKLGSFQKVVLADAKLEQKRLQSILEEKTKTAKMHAKDEDYIEYVEESDEIPYASFYQYVSVLKAIANKKAEVLIQEAYAMDIPEMQLEFLADDIQQGRATAVQIDSALAQPKLRFKTLVMLSRIDTYNKRQTLTDDQIAEAAMRVFDEVADDEPVQFLEKQTLNYEGHTLQCYFYESQPQKDGKPNGAKIFHAMLFLVRDGKIVPHVYFSPVVEEIDEENTAEKLKTIIIQESLNRQYDYAKFRKNNPLLPDFSNFEE</sequence>
<dbReference type="OrthoDB" id="9798714at2"/>
<dbReference type="STRING" id="1124188.SAMN05444377_10989"/>
<dbReference type="InterPro" id="IPR047111">
    <property type="entry name" value="YbaP-like"/>
</dbReference>
<protein>
    <submittedName>
        <fullName evidence="1">Uncharacterized conserved protein YbaP, TraB family</fullName>
    </submittedName>
</protein>
<organism evidence="1 2">
    <name type="scientific">Flavobacterium fontis</name>
    <dbReference type="NCBI Taxonomy" id="1124188"/>
    <lineage>
        <taxon>Bacteria</taxon>
        <taxon>Pseudomonadati</taxon>
        <taxon>Bacteroidota</taxon>
        <taxon>Flavobacteriia</taxon>
        <taxon>Flavobacteriales</taxon>
        <taxon>Flavobacteriaceae</taxon>
        <taxon>Flavobacterium</taxon>
    </lineage>
</organism>
<dbReference type="CDD" id="cd14789">
    <property type="entry name" value="Tiki"/>
    <property type="match status" value="1"/>
</dbReference>
<dbReference type="Proteomes" id="UP000184147">
    <property type="component" value="Unassembled WGS sequence"/>
</dbReference>
<accession>A0A1M5BTT9</accession>
<gene>
    <name evidence="1" type="ORF">SAMN05444377_10989</name>
</gene>
<dbReference type="Pfam" id="PF01963">
    <property type="entry name" value="TraB_PrgY_gumN"/>
    <property type="match status" value="1"/>
</dbReference>
<reference evidence="1 2" key="1">
    <citation type="submission" date="2016-11" db="EMBL/GenBank/DDBJ databases">
        <authorList>
            <person name="Jaros S."/>
            <person name="Januszkiewicz K."/>
            <person name="Wedrychowicz H."/>
        </authorList>
    </citation>
    <scope>NUCLEOTIDE SEQUENCE [LARGE SCALE GENOMIC DNA]</scope>
    <source>
        <strain evidence="1 2">DSM 25660</strain>
    </source>
</reference>
<dbReference type="EMBL" id="FQVQ01000009">
    <property type="protein sequence ID" value="SHF45830.1"/>
    <property type="molecule type" value="Genomic_DNA"/>
</dbReference>
<name>A0A1M5BTT9_9FLAO</name>
<dbReference type="RefSeq" id="WP_073363503.1">
    <property type="nucleotide sequence ID" value="NZ_FQVQ01000009.1"/>
</dbReference>
<evidence type="ECO:0000313" key="1">
    <source>
        <dbReference type="EMBL" id="SHF45830.1"/>
    </source>
</evidence>
<proteinExistence type="predicted"/>
<evidence type="ECO:0000313" key="2">
    <source>
        <dbReference type="Proteomes" id="UP000184147"/>
    </source>
</evidence>
<dbReference type="InterPro" id="IPR002816">
    <property type="entry name" value="TraB/PrgY/GumN_fam"/>
</dbReference>